<feature type="transmembrane region" description="Helical" evidence="1">
    <location>
        <begin position="201"/>
        <end position="222"/>
    </location>
</feature>
<proteinExistence type="predicted"/>
<feature type="transmembrane region" description="Helical" evidence="1">
    <location>
        <begin position="94"/>
        <end position="111"/>
    </location>
</feature>
<keyword evidence="1" id="KW-0812">Transmembrane</keyword>
<evidence type="ECO:0000256" key="1">
    <source>
        <dbReference type="SAM" id="Phobius"/>
    </source>
</evidence>
<reference evidence="3" key="1">
    <citation type="submission" date="2023-06" db="EMBL/GenBank/DDBJ databases">
        <authorList>
            <person name="Kurt Z."/>
        </authorList>
    </citation>
    <scope>NUCLEOTIDE SEQUENCE</scope>
</reference>
<comment type="caution">
    <text evidence="3">The sequence shown here is derived from an EMBL/GenBank/DDBJ whole genome shotgun (WGS) entry which is preliminary data.</text>
</comment>
<evidence type="ECO:0000313" key="2">
    <source>
        <dbReference type="EMBL" id="CAI9937508.1"/>
    </source>
</evidence>
<evidence type="ECO:0000313" key="3">
    <source>
        <dbReference type="EMBL" id="CAI9957361.1"/>
    </source>
</evidence>
<dbReference type="EMBL" id="CATOUU010000646">
    <property type="protein sequence ID" value="CAI9937508.1"/>
    <property type="molecule type" value="Genomic_DNA"/>
</dbReference>
<gene>
    <name evidence="2" type="ORF">HINF_LOCUS25153</name>
    <name evidence="4" type="ORF">HINF_LOCUS33801</name>
    <name evidence="3" type="ORF">HINF_LOCUS45006</name>
    <name evidence="5" type="ORF">HINF_LOCUS74235</name>
</gene>
<protein>
    <submittedName>
        <fullName evidence="4">Hypothetical_protein</fullName>
    </submittedName>
</protein>
<evidence type="ECO:0000313" key="6">
    <source>
        <dbReference type="Proteomes" id="UP001642409"/>
    </source>
</evidence>
<dbReference type="Proteomes" id="UP001642409">
    <property type="component" value="Unassembled WGS sequence"/>
</dbReference>
<keyword evidence="1" id="KW-0472">Membrane</keyword>
<feature type="transmembrane region" description="Helical" evidence="1">
    <location>
        <begin position="44"/>
        <end position="64"/>
    </location>
</feature>
<accession>A0AA86QDW0</accession>
<reference evidence="4 6" key="2">
    <citation type="submission" date="2024-07" db="EMBL/GenBank/DDBJ databases">
        <authorList>
            <person name="Akdeniz Z."/>
        </authorList>
    </citation>
    <scope>NUCLEOTIDE SEQUENCE [LARGE SCALE GENOMIC DNA]</scope>
</reference>
<evidence type="ECO:0000313" key="5">
    <source>
        <dbReference type="EMBL" id="CAL6107072.1"/>
    </source>
</evidence>
<dbReference type="EMBL" id="CAXDID020000118">
    <property type="protein sequence ID" value="CAL6031007.1"/>
    <property type="molecule type" value="Genomic_DNA"/>
</dbReference>
<dbReference type="EMBL" id="CAXDID020000626">
    <property type="protein sequence ID" value="CAL6107072.1"/>
    <property type="molecule type" value="Genomic_DNA"/>
</dbReference>
<sequence>MHQLLKKQKGCMHQRTSFIFQANYNSSKHNPQTIFNGAHIPHQVISVPILVTSTLFLPVLFILLTQTQKLLILIMIGDKILDIMYPLQLLRIKLLPLNLQSIVVIFSYVLFTKFTMPDAQSLVNLNYINDPSKNTQLSEYSKTPEIYYPDAIKINQQLIMRTSQTIQSRAPYNTFKLKVMLICESVITQLFYVNPNMENQFLSKLQIIEFIFVCYVLLVQMNNQTLLDCYDKKMSLFMFILFIFGIFQQNVN</sequence>
<feature type="transmembrane region" description="Helical" evidence="1">
    <location>
        <begin position="234"/>
        <end position="251"/>
    </location>
</feature>
<organism evidence="3">
    <name type="scientific">Hexamita inflata</name>
    <dbReference type="NCBI Taxonomy" id="28002"/>
    <lineage>
        <taxon>Eukaryota</taxon>
        <taxon>Metamonada</taxon>
        <taxon>Diplomonadida</taxon>
        <taxon>Hexamitidae</taxon>
        <taxon>Hexamitinae</taxon>
        <taxon>Hexamita</taxon>
    </lineage>
</organism>
<keyword evidence="1" id="KW-1133">Transmembrane helix</keyword>
<evidence type="ECO:0000313" key="4">
    <source>
        <dbReference type="EMBL" id="CAL6031007.1"/>
    </source>
</evidence>
<dbReference type="EMBL" id="CATOUU010000886">
    <property type="protein sequence ID" value="CAI9957361.1"/>
    <property type="molecule type" value="Genomic_DNA"/>
</dbReference>
<dbReference type="AlphaFoldDB" id="A0AA86QDW0"/>
<keyword evidence="6" id="KW-1185">Reference proteome</keyword>
<name>A0AA86QDW0_9EUKA</name>